<keyword evidence="2" id="KW-1185">Reference proteome</keyword>
<reference evidence="1" key="2">
    <citation type="journal article" date="2020" name="Nat. Commun.">
        <title>Large-scale genome sequencing of mycorrhizal fungi provides insights into the early evolution of symbiotic traits.</title>
        <authorList>
            <person name="Miyauchi S."/>
            <person name="Kiss E."/>
            <person name="Kuo A."/>
            <person name="Drula E."/>
            <person name="Kohler A."/>
            <person name="Sanchez-Garcia M."/>
            <person name="Morin E."/>
            <person name="Andreopoulos B."/>
            <person name="Barry K.W."/>
            <person name="Bonito G."/>
            <person name="Buee M."/>
            <person name="Carver A."/>
            <person name="Chen C."/>
            <person name="Cichocki N."/>
            <person name="Clum A."/>
            <person name="Culley D."/>
            <person name="Crous P.W."/>
            <person name="Fauchery L."/>
            <person name="Girlanda M."/>
            <person name="Hayes R.D."/>
            <person name="Keri Z."/>
            <person name="LaButti K."/>
            <person name="Lipzen A."/>
            <person name="Lombard V."/>
            <person name="Magnuson J."/>
            <person name="Maillard F."/>
            <person name="Murat C."/>
            <person name="Nolan M."/>
            <person name="Ohm R.A."/>
            <person name="Pangilinan J."/>
            <person name="Pereira M.F."/>
            <person name="Perotto S."/>
            <person name="Peter M."/>
            <person name="Pfister S."/>
            <person name="Riley R."/>
            <person name="Sitrit Y."/>
            <person name="Stielow J.B."/>
            <person name="Szollosi G."/>
            <person name="Zifcakova L."/>
            <person name="Stursova M."/>
            <person name="Spatafora J.W."/>
            <person name="Tedersoo L."/>
            <person name="Vaario L.M."/>
            <person name="Yamada A."/>
            <person name="Yan M."/>
            <person name="Wang P."/>
            <person name="Xu J."/>
            <person name="Bruns T."/>
            <person name="Baldrian P."/>
            <person name="Vilgalys R."/>
            <person name="Dunand C."/>
            <person name="Henrissat B."/>
            <person name="Grigoriev I.V."/>
            <person name="Hibbett D."/>
            <person name="Nagy L.G."/>
            <person name="Martin F.M."/>
        </authorList>
    </citation>
    <scope>NUCLEOTIDE SEQUENCE</scope>
    <source>
        <strain evidence="1">BED1</strain>
    </source>
</reference>
<sequence length="247" mass="27811">MCTVVKPRIRVLATKRDGLVGHLAAEILLVLYDPDGQNQLDIHDTRARANLASALVRLNLEKHGSADDEGSSVDPRQQILRRLFGLDAEELSDLQKELIGALKKAVEKCNARERTVATMTLLKLCESESIINELLTWAHASPATIIRAQLREIKLLDVFINQLQQKDDALLGAYALVTCLKYSEMKESIKDNEDWPKHIIDMLDKDYFDDAVGAIEGFRILGGFMQDGNELLLSFWMIWIRILIGLS</sequence>
<gene>
    <name evidence="1" type="ORF">L210DRAFT_3060549</name>
</gene>
<protein>
    <submittedName>
        <fullName evidence="1">Uncharacterized protein</fullName>
    </submittedName>
</protein>
<proteinExistence type="predicted"/>
<reference evidence="1" key="1">
    <citation type="submission" date="2019-10" db="EMBL/GenBank/DDBJ databases">
        <authorList>
            <consortium name="DOE Joint Genome Institute"/>
            <person name="Kuo A."/>
            <person name="Miyauchi S."/>
            <person name="Kiss E."/>
            <person name="Drula E."/>
            <person name="Kohler A."/>
            <person name="Sanchez-Garcia M."/>
            <person name="Andreopoulos B."/>
            <person name="Barry K.W."/>
            <person name="Bonito G."/>
            <person name="Buee M."/>
            <person name="Carver A."/>
            <person name="Chen C."/>
            <person name="Cichocki N."/>
            <person name="Clum A."/>
            <person name="Culley D."/>
            <person name="Crous P.W."/>
            <person name="Fauchery L."/>
            <person name="Girlanda M."/>
            <person name="Hayes R."/>
            <person name="Keri Z."/>
            <person name="LaButti K."/>
            <person name="Lipzen A."/>
            <person name="Lombard V."/>
            <person name="Magnuson J."/>
            <person name="Maillard F."/>
            <person name="Morin E."/>
            <person name="Murat C."/>
            <person name="Nolan M."/>
            <person name="Ohm R."/>
            <person name="Pangilinan J."/>
            <person name="Pereira M."/>
            <person name="Perotto S."/>
            <person name="Peter M."/>
            <person name="Riley R."/>
            <person name="Sitrit Y."/>
            <person name="Stielow B."/>
            <person name="Szollosi G."/>
            <person name="Zifcakova L."/>
            <person name="Stursova M."/>
            <person name="Spatafora J.W."/>
            <person name="Tedersoo L."/>
            <person name="Vaario L.-M."/>
            <person name="Yamada A."/>
            <person name="Yan M."/>
            <person name="Wang P."/>
            <person name="Xu J."/>
            <person name="Bruns T."/>
            <person name="Baldrian P."/>
            <person name="Vilgalys R."/>
            <person name="Henrissat B."/>
            <person name="Grigoriev I.V."/>
            <person name="Hibbett D."/>
            <person name="Nagy L.G."/>
            <person name="Martin F.M."/>
        </authorList>
    </citation>
    <scope>NUCLEOTIDE SEQUENCE</scope>
    <source>
        <strain evidence="1">BED1</strain>
    </source>
</reference>
<organism evidence="1 2">
    <name type="scientific">Boletus edulis BED1</name>
    <dbReference type="NCBI Taxonomy" id="1328754"/>
    <lineage>
        <taxon>Eukaryota</taxon>
        <taxon>Fungi</taxon>
        <taxon>Dikarya</taxon>
        <taxon>Basidiomycota</taxon>
        <taxon>Agaricomycotina</taxon>
        <taxon>Agaricomycetes</taxon>
        <taxon>Agaricomycetidae</taxon>
        <taxon>Boletales</taxon>
        <taxon>Boletineae</taxon>
        <taxon>Boletaceae</taxon>
        <taxon>Boletoideae</taxon>
        <taxon>Boletus</taxon>
    </lineage>
</organism>
<evidence type="ECO:0000313" key="2">
    <source>
        <dbReference type="Proteomes" id="UP001194468"/>
    </source>
</evidence>
<comment type="caution">
    <text evidence="1">The sequence shown here is derived from an EMBL/GenBank/DDBJ whole genome shotgun (WGS) entry which is preliminary data.</text>
</comment>
<evidence type="ECO:0000313" key="1">
    <source>
        <dbReference type="EMBL" id="KAF8445046.1"/>
    </source>
</evidence>
<dbReference type="EMBL" id="WHUW01000006">
    <property type="protein sequence ID" value="KAF8445046.1"/>
    <property type="molecule type" value="Genomic_DNA"/>
</dbReference>
<name>A0AAD4C1G9_BOLED</name>
<accession>A0AAD4C1G9</accession>
<dbReference type="AlphaFoldDB" id="A0AAD4C1G9"/>
<dbReference type="Proteomes" id="UP001194468">
    <property type="component" value="Unassembled WGS sequence"/>
</dbReference>